<dbReference type="Pfam" id="PF17650">
    <property type="entry name" value="RACo_linker"/>
    <property type="match status" value="1"/>
</dbReference>
<dbReference type="InterPro" id="IPR042259">
    <property type="entry name" value="Raco-like_middle_sf"/>
</dbReference>
<keyword evidence="3" id="KW-1185">Reference proteome</keyword>
<dbReference type="Pfam" id="PF17651">
    <property type="entry name" value="Raco_middle"/>
    <property type="match status" value="1"/>
</dbReference>
<protein>
    <submittedName>
        <fullName evidence="2">Uncharacterized 2Fe-2 and 4Fe-4S clusters-containing protein, contains DUF4445 domain</fullName>
    </submittedName>
</protein>
<dbReference type="SUPFAM" id="SSF53067">
    <property type="entry name" value="Actin-like ATPase domain"/>
    <property type="match status" value="1"/>
</dbReference>
<reference evidence="2" key="1">
    <citation type="journal article" date="2015" name="Genome Announc.">
        <title>Draft Genome Sequence of Anaerolineae Strain TC1, a Novel Isolate from a Methanogenic Wastewater Treatment System.</title>
        <authorList>
            <person name="Matsuura N."/>
            <person name="Tourlousse D.M."/>
            <person name="Sun L."/>
            <person name="Toyonaga M."/>
            <person name="Kuroda K."/>
            <person name="Ohashi A."/>
            <person name="Cruz R."/>
            <person name="Yamaguchi T."/>
            <person name="Sekiguchi Y."/>
        </authorList>
    </citation>
    <scope>NUCLEOTIDE SEQUENCE [LARGE SCALE GENOMIC DNA]</scope>
    <source>
        <strain evidence="2">TC1</strain>
    </source>
</reference>
<name>A0A0S7BUL9_9CHLR</name>
<dbReference type="PROSITE" id="PS51085">
    <property type="entry name" value="2FE2S_FER_2"/>
    <property type="match status" value="1"/>
</dbReference>
<dbReference type="GO" id="GO:0051536">
    <property type="term" value="F:iron-sulfur cluster binding"/>
    <property type="evidence" value="ECO:0007669"/>
    <property type="project" value="InterPro"/>
</dbReference>
<dbReference type="Proteomes" id="UP000053370">
    <property type="component" value="Unassembled WGS sequence"/>
</dbReference>
<accession>A0A0S7BUL9</accession>
<dbReference type="InterPro" id="IPR012675">
    <property type="entry name" value="Beta-grasp_dom_sf"/>
</dbReference>
<evidence type="ECO:0000259" key="1">
    <source>
        <dbReference type="PROSITE" id="PS51085"/>
    </source>
</evidence>
<dbReference type="RefSeq" id="WP_062282086.1">
    <property type="nucleotide sequence ID" value="NZ_DF968181.1"/>
</dbReference>
<dbReference type="Gene3D" id="3.10.20.880">
    <property type="match status" value="1"/>
</dbReference>
<dbReference type="InterPro" id="IPR040506">
    <property type="entry name" value="RACo_linker"/>
</dbReference>
<dbReference type="InterPro" id="IPR027980">
    <property type="entry name" value="RACo_C"/>
</dbReference>
<dbReference type="InterPro" id="IPR043129">
    <property type="entry name" value="ATPase_NBD"/>
</dbReference>
<evidence type="ECO:0000313" key="2">
    <source>
        <dbReference type="EMBL" id="GAP41249.1"/>
    </source>
</evidence>
<dbReference type="EMBL" id="DF968181">
    <property type="protein sequence ID" value="GAP41249.1"/>
    <property type="molecule type" value="Genomic_DNA"/>
</dbReference>
<dbReference type="Gene3D" id="3.10.20.30">
    <property type="match status" value="1"/>
</dbReference>
<dbReference type="InterPro" id="IPR036010">
    <property type="entry name" value="2Fe-2S_ferredoxin-like_sf"/>
</dbReference>
<dbReference type="PANTHER" id="PTHR42895">
    <property type="entry name" value="IRON-SULFUR CLUSTER-BINDING PROTEIN-RELATED"/>
    <property type="match status" value="1"/>
</dbReference>
<proteinExistence type="predicted"/>
<dbReference type="Pfam" id="PF14574">
    <property type="entry name" value="RACo_C_ter"/>
    <property type="match status" value="1"/>
</dbReference>
<organism evidence="2">
    <name type="scientific">Flexilinea flocculi</name>
    <dbReference type="NCBI Taxonomy" id="1678840"/>
    <lineage>
        <taxon>Bacteria</taxon>
        <taxon>Bacillati</taxon>
        <taxon>Chloroflexota</taxon>
        <taxon>Anaerolineae</taxon>
        <taxon>Anaerolineales</taxon>
        <taxon>Anaerolineaceae</taxon>
        <taxon>Flexilinea</taxon>
    </lineage>
</organism>
<dbReference type="InterPro" id="IPR041414">
    <property type="entry name" value="Raco-like_middle"/>
</dbReference>
<dbReference type="OrthoDB" id="9810588at2"/>
<dbReference type="STRING" id="1678840.ATC1_131233"/>
<dbReference type="AlphaFoldDB" id="A0A0S7BUL9"/>
<gene>
    <name evidence="2" type="ORF">ATC1_131233</name>
</gene>
<dbReference type="CDD" id="cd00207">
    <property type="entry name" value="fer2"/>
    <property type="match status" value="1"/>
</dbReference>
<evidence type="ECO:0000313" key="3">
    <source>
        <dbReference type="Proteomes" id="UP000053370"/>
    </source>
</evidence>
<dbReference type="InterPro" id="IPR052911">
    <property type="entry name" value="Corrinoid_activation_enz"/>
</dbReference>
<dbReference type="SUPFAM" id="SSF54292">
    <property type="entry name" value="2Fe-2S ferredoxin-like"/>
    <property type="match status" value="1"/>
</dbReference>
<feature type="domain" description="2Fe-2S ferredoxin-type" evidence="1">
    <location>
        <begin position="9"/>
        <end position="104"/>
    </location>
</feature>
<dbReference type="Pfam" id="PF00111">
    <property type="entry name" value="Fer2"/>
    <property type="match status" value="1"/>
</dbReference>
<dbReference type="Gene3D" id="3.30.420.480">
    <property type="entry name" value="Domain of unknown function (DUF4445)"/>
    <property type="match status" value="1"/>
</dbReference>
<sequence length="612" mass="66582">MSTLSKSDTPIYVIEWQPIGLKSTGIQQQTILAAAQSAGIRFVAFCGGNGTCGSCKIRIIKGELSPITETERARLSDEDFAHGMRLACQIHPLSDLKIEIPPSTLSTEQRLQLEGEGFLSIFSQKTCPIQSVHLQIKEPSILDSCADTVRIKKALLITGINISCIHPRLLHSISDVLRELHWDIQLILRNQEVIAVLPKNAIPLGLAVDIGTTKIAAYLIDLKTGFIVLKKGEMNPQISYGEDIISRIAYTNINPEGREALQKNLIHTINKLIRDLCKGIHVVPNQIVETVFVGNTAIHHFFCNLPVGQLGRYPFVAAVSEALNFSASDFGLKISPAAGVYLPPNIAGYVGADHIAMLIGTNSDQCNRTRIAIDIGTNTEISLIHQGKIFSCSCASGPAFEGAHISCGMRAADGAIERVQISDGVFQIKTISDQPPIGFCGSGILDMVAALRKSGIINARGNFNKEDPRVQKAERNYEFVVVSKEKSTTGKAITVTRADINEIILAKSAIRTGIEILLETTGITSDQIEEFIVAGAFGTFLNVNSAVIVGMFPDINPEKFQQVGNAAGTGACAMLRSTEIRKRCEELSQRITYVELSTYPNFNDTLISWMHL</sequence>
<dbReference type="PANTHER" id="PTHR42895:SF1">
    <property type="entry name" value="IRON-SULFUR CLUSTER PROTEIN"/>
    <property type="match status" value="1"/>
</dbReference>
<dbReference type="InterPro" id="IPR001041">
    <property type="entry name" value="2Fe-2S_ferredoxin-type"/>
</dbReference>